<protein>
    <submittedName>
        <fullName evidence="3">FGGY_C domain-containing protein</fullName>
    </submittedName>
</protein>
<dbReference type="OrthoDB" id="425681at2759"/>
<dbReference type="EMBL" id="UZAM01019402">
    <property type="protein sequence ID" value="VDP52849.1"/>
    <property type="molecule type" value="Genomic_DNA"/>
</dbReference>
<evidence type="ECO:0000313" key="1">
    <source>
        <dbReference type="EMBL" id="VDP52849.1"/>
    </source>
</evidence>
<dbReference type="AlphaFoldDB" id="A0A183JAN3"/>
<keyword evidence="2" id="KW-1185">Reference proteome</keyword>
<organism evidence="3">
    <name type="scientific">Soboliphyme baturini</name>
    <dbReference type="NCBI Taxonomy" id="241478"/>
    <lineage>
        <taxon>Eukaryota</taxon>
        <taxon>Metazoa</taxon>
        <taxon>Ecdysozoa</taxon>
        <taxon>Nematoda</taxon>
        <taxon>Enoplea</taxon>
        <taxon>Dorylaimia</taxon>
        <taxon>Dioctophymatida</taxon>
        <taxon>Dioctophymatoidea</taxon>
        <taxon>Soboliphymatidae</taxon>
        <taxon>Soboliphyme</taxon>
    </lineage>
</organism>
<sequence>VIGNYTSSVVVRITKARISCCWGEGAVNDLGPAHRFLTAGGVAAQQCLPKIDETTTKILVSSAVFIQALEQVEKFKCLGVVFVGDEKIEQPTARWIGVASGVLCELTRTTVTKAELILKTKLSVFESISILMLTHGYESWTMTKKLRSRIEAAEMGF</sequence>
<proteinExistence type="predicted"/>
<dbReference type="WBParaSite" id="SBAD_0001334401-mRNA-1">
    <property type="protein sequence ID" value="SBAD_0001334401-mRNA-1"/>
    <property type="gene ID" value="SBAD_0001334401"/>
</dbReference>
<evidence type="ECO:0000313" key="3">
    <source>
        <dbReference type="WBParaSite" id="SBAD_0001334401-mRNA-1"/>
    </source>
</evidence>
<accession>A0A183JAN3</accession>
<reference evidence="3" key="1">
    <citation type="submission" date="2016-06" db="UniProtKB">
        <authorList>
            <consortium name="WormBaseParasite"/>
        </authorList>
    </citation>
    <scope>IDENTIFICATION</scope>
</reference>
<evidence type="ECO:0000313" key="2">
    <source>
        <dbReference type="Proteomes" id="UP000270296"/>
    </source>
</evidence>
<gene>
    <name evidence="1" type="ORF">SBAD_LOCUS12931</name>
</gene>
<name>A0A183JAN3_9BILA</name>
<reference evidence="1 2" key="2">
    <citation type="submission" date="2018-11" db="EMBL/GenBank/DDBJ databases">
        <authorList>
            <consortium name="Pathogen Informatics"/>
        </authorList>
    </citation>
    <scope>NUCLEOTIDE SEQUENCE [LARGE SCALE GENOMIC DNA]</scope>
</reference>
<dbReference type="Proteomes" id="UP000270296">
    <property type="component" value="Unassembled WGS sequence"/>
</dbReference>